<dbReference type="GO" id="GO:0006396">
    <property type="term" value="P:RNA processing"/>
    <property type="evidence" value="ECO:0007669"/>
    <property type="project" value="UniProtKB-ARBA"/>
</dbReference>
<dbReference type="GO" id="GO:0003723">
    <property type="term" value="F:RNA binding"/>
    <property type="evidence" value="ECO:0007669"/>
    <property type="project" value="InterPro"/>
</dbReference>
<dbReference type="InterPro" id="IPR020103">
    <property type="entry name" value="PsdUridine_synth_cat_dom_sf"/>
</dbReference>
<evidence type="ECO:0000259" key="3">
    <source>
        <dbReference type="PROSITE" id="PS50984"/>
    </source>
</evidence>
<dbReference type="PIRSF" id="PIRSF037016">
    <property type="entry name" value="Pseudouridin_synth_euk_prd"/>
    <property type="match status" value="1"/>
</dbReference>
<dbReference type="EMBL" id="RQFA01000037">
    <property type="protein sequence ID" value="TGK34704.1"/>
    <property type="molecule type" value="Genomic_DNA"/>
</dbReference>
<dbReference type="RefSeq" id="WP_135595378.1">
    <property type="nucleotide sequence ID" value="NZ_RQEZ01000114.1"/>
</dbReference>
<dbReference type="InterPro" id="IPR011760">
    <property type="entry name" value="PsdUridine_synth_TruD_insert"/>
</dbReference>
<keyword evidence="2" id="KW-0413">Isomerase</keyword>
<comment type="caution">
    <text evidence="4">The sequence shown here is derived from an EMBL/GenBank/DDBJ whole genome shotgun (WGS) entry which is preliminary data.</text>
</comment>
<proteinExistence type="inferred from homology"/>
<dbReference type="PANTHER" id="PTHR13326">
    <property type="entry name" value="TRNA PSEUDOURIDINE SYNTHASE D"/>
    <property type="match status" value="1"/>
</dbReference>
<evidence type="ECO:0000256" key="2">
    <source>
        <dbReference type="ARBA" id="ARBA00023235"/>
    </source>
</evidence>
<reference evidence="4" key="1">
    <citation type="journal article" date="2019" name="PLoS Negl. Trop. Dis.">
        <title>Revisiting the worldwide diversity of Leptospira species in the environment.</title>
        <authorList>
            <person name="Vincent A.T."/>
            <person name="Schiettekatte O."/>
            <person name="Bourhy P."/>
            <person name="Veyrier F.J."/>
            <person name="Picardeau M."/>
        </authorList>
    </citation>
    <scope>NUCLEOTIDE SEQUENCE [LARGE SCALE GENOMIC DNA]</scope>
    <source>
        <strain evidence="4">201800299</strain>
    </source>
</reference>
<keyword evidence="5" id="KW-1185">Reference proteome</keyword>
<feature type="domain" description="TRUD" evidence="3">
    <location>
        <begin position="149"/>
        <end position="362"/>
    </location>
</feature>
<dbReference type="OrthoDB" id="1550679at2"/>
<evidence type="ECO:0000256" key="1">
    <source>
        <dbReference type="ARBA" id="ARBA00007953"/>
    </source>
</evidence>
<gene>
    <name evidence="4" type="primary">truD</name>
    <name evidence="4" type="ORF">EHQ17_08775</name>
</gene>
<dbReference type="PROSITE" id="PS50984">
    <property type="entry name" value="TRUD"/>
    <property type="match status" value="1"/>
</dbReference>
<dbReference type="InterPro" id="IPR001656">
    <property type="entry name" value="PsdUridine_synth_TruD"/>
</dbReference>
<dbReference type="GO" id="GO:0009982">
    <property type="term" value="F:pseudouridine synthase activity"/>
    <property type="evidence" value="ECO:0007669"/>
    <property type="project" value="InterPro"/>
</dbReference>
<dbReference type="GO" id="GO:0001522">
    <property type="term" value="P:pseudouridine synthesis"/>
    <property type="evidence" value="ECO:0007669"/>
    <property type="project" value="InterPro"/>
</dbReference>
<dbReference type="GO" id="GO:0140098">
    <property type="term" value="F:catalytic activity, acting on RNA"/>
    <property type="evidence" value="ECO:0007669"/>
    <property type="project" value="UniProtKB-ARBA"/>
</dbReference>
<dbReference type="SUPFAM" id="SSF55120">
    <property type="entry name" value="Pseudouridine synthase"/>
    <property type="match status" value="1"/>
</dbReference>
<accession>A0A5F1YI76</accession>
<protein>
    <submittedName>
        <fullName evidence="4">tRNA pseudouridine(13) synthase TruD</fullName>
    </submittedName>
</protein>
<dbReference type="Gene3D" id="3.30.2350.20">
    <property type="entry name" value="TruD, catalytic domain"/>
    <property type="match status" value="2"/>
</dbReference>
<organism evidence="4 5">
    <name type="scientific">Leptospira gomenensis</name>
    <dbReference type="NCBI Taxonomy" id="2484974"/>
    <lineage>
        <taxon>Bacteria</taxon>
        <taxon>Pseudomonadati</taxon>
        <taxon>Spirochaetota</taxon>
        <taxon>Spirochaetia</taxon>
        <taxon>Leptospirales</taxon>
        <taxon>Leptospiraceae</taxon>
        <taxon>Leptospira</taxon>
    </lineage>
</organism>
<sequence length="423" mass="49176">MVRERLYSGFLVYDLKQTPEDFQVEEIIDPTWLTKTGRWTIFRLRKKGWNTIDALLRIARESKLQLSQIGYAGKKDRHAETLQFISCELPLQVPKELSSVLKLETVGRCERPLSPEANFGNRFRLTLRNLQEKEFPLLEENIGTVSRIGFVNYYDSQRFSRFHPEFRLPILQYFRKEYELCLRLFLTETFAGEKKQARDRKKKLQAEWGNWPLCEKLSGTKLEAGIFSALKRERNISPETFAKRMESFPEEELLMALSSFQSLLWNEFVSGLLFQEAESGVFIKTKTGPLFFPPDSLLSAVGLDRNIQVPGYPGIKNLEYSKNEMSMLDSVLSSWDLDSNCMDRSPFPKIRMHAFDRRLRVVPDDFETGKLEEDELNPGRKKMLLSFRLPAGTYATMLVKRLLLRAKPEHKKTQSDFGLISTP</sequence>
<dbReference type="InterPro" id="IPR042214">
    <property type="entry name" value="TruD_catalytic"/>
</dbReference>
<dbReference type="AlphaFoldDB" id="A0A5F1YI76"/>
<comment type="similarity">
    <text evidence="1">Belongs to the pseudouridine synthase TruD family.</text>
</comment>
<dbReference type="Proteomes" id="UP000298277">
    <property type="component" value="Unassembled WGS sequence"/>
</dbReference>
<name>A0A5F1YI76_9LEPT</name>
<evidence type="ECO:0000313" key="5">
    <source>
        <dbReference type="Proteomes" id="UP000298277"/>
    </source>
</evidence>
<evidence type="ECO:0000313" key="4">
    <source>
        <dbReference type="EMBL" id="TGK34704.1"/>
    </source>
</evidence>
<dbReference type="Pfam" id="PF01142">
    <property type="entry name" value="TruD"/>
    <property type="match status" value="1"/>
</dbReference>
<dbReference type="PANTHER" id="PTHR13326:SF21">
    <property type="entry name" value="PSEUDOURIDYLATE SYNTHASE PUS7L"/>
    <property type="match status" value="1"/>
</dbReference>